<dbReference type="NCBIfam" id="TIGR03741">
    <property type="entry name" value="PRTRC_E"/>
    <property type="match status" value="1"/>
</dbReference>
<dbReference type="EMBL" id="WKJJ01000001">
    <property type="protein sequence ID" value="MRV70602.1"/>
    <property type="molecule type" value="Genomic_DNA"/>
</dbReference>
<evidence type="ECO:0000313" key="4">
    <source>
        <dbReference type="Proteomes" id="UP000446768"/>
    </source>
</evidence>
<dbReference type="Pfam" id="PF19556">
    <property type="entry name" value="PRTRC_E"/>
    <property type="match status" value="1"/>
</dbReference>
<dbReference type="AlphaFoldDB" id="A0A7X2IID5"/>
<dbReference type="Proteomes" id="UP000446768">
    <property type="component" value="Unassembled WGS sequence"/>
</dbReference>
<keyword evidence="4" id="KW-1185">Reference proteome</keyword>
<name>A0A7X2IID5_9BURK</name>
<feature type="region of interest" description="Disordered" evidence="1">
    <location>
        <begin position="102"/>
        <end position="156"/>
    </location>
</feature>
<accession>A0A7X2IID5</accession>
<dbReference type="RefSeq" id="WP_154371066.1">
    <property type="nucleotide sequence ID" value="NZ_WKJJ01000001.1"/>
</dbReference>
<comment type="caution">
    <text evidence="3">The sequence shown here is derived from an EMBL/GenBank/DDBJ whole genome shotgun (WGS) entry which is preliminary data.</text>
</comment>
<protein>
    <submittedName>
        <fullName evidence="3">PRTRC system protein E</fullName>
    </submittedName>
</protein>
<gene>
    <name evidence="3" type="ORF">GJ700_02565</name>
</gene>
<reference evidence="3 4" key="1">
    <citation type="submission" date="2019-11" db="EMBL/GenBank/DDBJ databases">
        <title>Novel species isolated from a subtropical stream in China.</title>
        <authorList>
            <person name="Lu H."/>
        </authorList>
    </citation>
    <scope>NUCLEOTIDE SEQUENCE [LARGE SCALE GENOMIC DNA]</scope>
    <source>
        <strain evidence="3 4">FT92W</strain>
    </source>
</reference>
<sequence length="156" mass="17042">MNLYFIKGGHMGLFTEIYPLCREMHLTLLISANTANGTLTISVMPRAKAGAKLDAFKDLTMTSTPDEFDAGFLQAFTGYRDTLLPLMAQAEAAKAALTQTLETKPVAKPKQLPRESAPVPVQGSKSPAVSKLTDEPKQANGDPDTDWMKNRQPELF</sequence>
<evidence type="ECO:0000313" key="3">
    <source>
        <dbReference type="EMBL" id="MRV70602.1"/>
    </source>
</evidence>
<dbReference type="InterPro" id="IPR022273">
    <property type="entry name" value="PRTRC_protein-E"/>
</dbReference>
<proteinExistence type="predicted"/>
<evidence type="ECO:0000259" key="2">
    <source>
        <dbReference type="Pfam" id="PF19556"/>
    </source>
</evidence>
<evidence type="ECO:0000256" key="1">
    <source>
        <dbReference type="SAM" id="MobiDB-lite"/>
    </source>
</evidence>
<feature type="compositionally biased region" description="Basic and acidic residues" evidence="1">
    <location>
        <begin position="146"/>
        <end position="156"/>
    </location>
</feature>
<feature type="domain" description="ParB-related ThiF-related cassette protein E" evidence="2">
    <location>
        <begin position="13"/>
        <end position="100"/>
    </location>
</feature>
<organism evidence="3 4">
    <name type="scientific">Pseudoduganella rivuli</name>
    <dbReference type="NCBI Taxonomy" id="2666085"/>
    <lineage>
        <taxon>Bacteria</taxon>
        <taxon>Pseudomonadati</taxon>
        <taxon>Pseudomonadota</taxon>
        <taxon>Betaproteobacteria</taxon>
        <taxon>Burkholderiales</taxon>
        <taxon>Oxalobacteraceae</taxon>
        <taxon>Telluria group</taxon>
        <taxon>Pseudoduganella</taxon>
    </lineage>
</organism>